<dbReference type="PROSITE" id="PS51294">
    <property type="entry name" value="HTH_MYB"/>
    <property type="match status" value="1"/>
</dbReference>
<feature type="region of interest" description="Disordered" evidence="10">
    <location>
        <begin position="574"/>
        <end position="601"/>
    </location>
</feature>
<keyword evidence="8" id="KW-0539">Nucleus</keyword>
<feature type="compositionally biased region" description="Acidic residues" evidence="10">
    <location>
        <begin position="205"/>
        <end position="216"/>
    </location>
</feature>
<organism evidence="13 14">
    <name type="scientific">Ceratopteris richardii</name>
    <name type="common">Triangle waterfern</name>
    <dbReference type="NCBI Taxonomy" id="49495"/>
    <lineage>
        <taxon>Eukaryota</taxon>
        <taxon>Viridiplantae</taxon>
        <taxon>Streptophyta</taxon>
        <taxon>Embryophyta</taxon>
        <taxon>Tracheophyta</taxon>
        <taxon>Polypodiopsida</taxon>
        <taxon>Polypodiidae</taxon>
        <taxon>Polypodiales</taxon>
        <taxon>Pteridineae</taxon>
        <taxon>Pteridaceae</taxon>
        <taxon>Parkerioideae</taxon>
        <taxon>Ceratopteris</taxon>
    </lineage>
</organism>
<feature type="region of interest" description="Disordered" evidence="10">
    <location>
        <begin position="170"/>
        <end position="221"/>
    </location>
</feature>
<name>A0A8T2V822_CERRI</name>
<evidence type="ECO:0000313" key="14">
    <source>
        <dbReference type="Proteomes" id="UP000825935"/>
    </source>
</evidence>
<reference evidence="13" key="1">
    <citation type="submission" date="2021-08" db="EMBL/GenBank/DDBJ databases">
        <title>WGS assembly of Ceratopteris richardii.</title>
        <authorList>
            <person name="Marchant D.B."/>
            <person name="Chen G."/>
            <person name="Jenkins J."/>
            <person name="Shu S."/>
            <person name="Leebens-Mack J."/>
            <person name="Grimwood J."/>
            <person name="Schmutz J."/>
            <person name="Soltis P."/>
            <person name="Soltis D."/>
            <person name="Chen Z.-H."/>
        </authorList>
    </citation>
    <scope>NUCLEOTIDE SEQUENCE</scope>
    <source>
        <strain evidence="13">Whitten #5841</strain>
        <tissue evidence="13">Leaf</tissue>
    </source>
</reference>
<protein>
    <recommendedName>
        <fullName evidence="15">Two-component response regulator</fullName>
    </recommendedName>
</protein>
<evidence type="ECO:0000256" key="5">
    <source>
        <dbReference type="ARBA" id="ARBA00023125"/>
    </source>
</evidence>
<dbReference type="SUPFAM" id="SSF52172">
    <property type="entry name" value="CheY-like"/>
    <property type="match status" value="1"/>
</dbReference>
<dbReference type="GO" id="GO:0003677">
    <property type="term" value="F:DNA binding"/>
    <property type="evidence" value="ECO:0007669"/>
    <property type="project" value="UniProtKB-KW"/>
</dbReference>
<feature type="region of interest" description="Disordered" evidence="10">
    <location>
        <begin position="524"/>
        <end position="557"/>
    </location>
</feature>
<dbReference type="GO" id="GO:0005634">
    <property type="term" value="C:nucleus"/>
    <property type="evidence" value="ECO:0007669"/>
    <property type="project" value="UniProtKB-SubCell"/>
</dbReference>
<feature type="modified residue" description="4-aspartylphosphate" evidence="9">
    <location>
        <position position="91"/>
    </location>
</feature>
<evidence type="ECO:0000256" key="4">
    <source>
        <dbReference type="ARBA" id="ARBA00023015"/>
    </source>
</evidence>
<dbReference type="NCBIfam" id="TIGR01557">
    <property type="entry name" value="myb_SHAQKYF"/>
    <property type="match status" value="1"/>
</dbReference>
<feature type="domain" description="HTH myb-type" evidence="12">
    <location>
        <begin position="219"/>
        <end position="278"/>
    </location>
</feature>
<dbReference type="InterPro" id="IPR001005">
    <property type="entry name" value="SANT/Myb"/>
</dbReference>
<dbReference type="Proteomes" id="UP000825935">
    <property type="component" value="Chromosome 3"/>
</dbReference>
<evidence type="ECO:0000256" key="1">
    <source>
        <dbReference type="ARBA" id="ARBA00004123"/>
    </source>
</evidence>
<proteinExistence type="predicted"/>
<evidence type="ECO:0000259" key="12">
    <source>
        <dbReference type="PROSITE" id="PS51294"/>
    </source>
</evidence>
<keyword evidence="6" id="KW-0010">Activator</keyword>
<dbReference type="AlphaFoldDB" id="A0A8T2V822"/>
<dbReference type="PROSITE" id="PS50110">
    <property type="entry name" value="RESPONSE_REGULATORY"/>
    <property type="match status" value="1"/>
</dbReference>
<evidence type="ECO:0000259" key="11">
    <source>
        <dbReference type="PROSITE" id="PS50110"/>
    </source>
</evidence>
<evidence type="ECO:0000256" key="9">
    <source>
        <dbReference type="PROSITE-ProRule" id="PRU00169"/>
    </source>
</evidence>
<sequence>MVTATAAKTFTSPPTSISGSSKASLKADATSSDAFPAGLRVLAVDDDPICLLILDRMLRRCHYKVTTCGRATDAIAMLREKKDSFDVIISDVYMPDMDGFKLLELVGLEMDLPVIMMSANGETSAVMKGIKHGACDYLLKPVRMEELRNIWQHVVRKKWRAPSQHVVLEDEKGRHMSDDGEHNASANEGLDGSWKQAKKRRDCKEEEDETDIDGDDPNTTKKPRVVWSVELHQQFVNAVNQLGIDKAVPKRILELMNVQGLTRENVASHLQKYRLYLKRISGVPHQPGQLNPPFPLSNDLPFGPTSASGLGGLGSFRTLGRPNELPSQALLSSLQAGLLGRLNQVNNLGLGNMENSNLLHISALQGPGGGALVRPQFLSSYSQPVLNEQPVLPAGQGDVSSLQLAQLGALSGIPQDKLQVGLSALQKQPLESAVTIGGLGQLASVGCNIQQVNSDNNTLLLQALQQQQAGSHLSGKSNLTLAASGNTALQGLSTDAGVWATALSSLNGNVRADTTVWGQYGASSRLGSTSGVSSSSVSQGPLRRVPDQECKNQQGLSTDAGVWGASLTNLNAAGNSSRGIPSQDNGASDYHHADSAGSGPVERAYNTESEQLHLPKSANVPPLNHSAISSMNVPSSLPSLSQRHSHSIGSRFTGPNQVLYPSQRSQGTWQGVGLGGDYSLVSSCAVQSPSCSSRTSCNNHSFQQELGQLSQKRMTGNLIADEDCVKVFRSEHSSVDNSLKMENEDRVWIQGSPSDELLSAVLR</sequence>
<feature type="compositionally biased region" description="Low complexity" evidence="10">
    <location>
        <begin position="524"/>
        <end position="538"/>
    </location>
</feature>
<keyword evidence="4" id="KW-0805">Transcription regulation</keyword>
<dbReference type="GO" id="GO:0000160">
    <property type="term" value="P:phosphorelay signal transduction system"/>
    <property type="evidence" value="ECO:0007669"/>
    <property type="project" value="UniProtKB-KW"/>
</dbReference>
<keyword evidence="14" id="KW-1185">Reference proteome</keyword>
<dbReference type="Pfam" id="PF00249">
    <property type="entry name" value="Myb_DNA-binding"/>
    <property type="match status" value="1"/>
</dbReference>
<evidence type="ECO:0000256" key="6">
    <source>
        <dbReference type="ARBA" id="ARBA00023159"/>
    </source>
</evidence>
<feature type="region of interest" description="Disordered" evidence="10">
    <location>
        <begin position="1"/>
        <end position="23"/>
    </location>
</feature>
<dbReference type="OMA" id="PRACNIQ"/>
<dbReference type="Gene3D" id="1.10.10.60">
    <property type="entry name" value="Homeodomain-like"/>
    <property type="match status" value="1"/>
</dbReference>
<comment type="caution">
    <text evidence="13">The sequence shown here is derived from an EMBL/GenBank/DDBJ whole genome shotgun (WGS) entry which is preliminary data.</text>
</comment>
<dbReference type="PANTHER" id="PTHR43874">
    <property type="entry name" value="TWO-COMPONENT RESPONSE REGULATOR"/>
    <property type="match status" value="1"/>
</dbReference>
<dbReference type="PANTHER" id="PTHR43874:SF7">
    <property type="entry name" value="TWO-COMPONENT RESPONSE REGULATOR ARR10"/>
    <property type="match status" value="1"/>
</dbReference>
<dbReference type="CDD" id="cd17584">
    <property type="entry name" value="REC_typeB_ARR-like"/>
    <property type="match status" value="1"/>
</dbReference>
<feature type="compositionally biased region" description="Polar residues" evidence="10">
    <location>
        <begin position="574"/>
        <end position="586"/>
    </location>
</feature>
<dbReference type="OrthoDB" id="60033at2759"/>
<dbReference type="EMBL" id="CM035408">
    <property type="protein sequence ID" value="KAH7441953.1"/>
    <property type="molecule type" value="Genomic_DNA"/>
</dbReference>
<dbReference type="Gene3D" id="3.40.50.2300">
    <property type="match status" value="1"/>
</dbReference>
<accession>A0A8T2V822</accession>
<feature type="compositionally biased region" description="Polar residues" evidence="10">
    <location>
        <begin position="626"/>
        <end position="663"/>
    </location>
</feature>
<keyword evidence="5" id="KW-0238">DNA-binding</keyword>
<dbReference type="FunFam" id="1.10.10.60:FF:000007">
    <property type="entry name" value="Two-component response regulator"/>
    <property type="match status" value="1"/>
</dbReference>
<evidence type="ECO:0000313" key="13">
    <source>
        <dbReference type="EMBL" id="KAH7441953.1"/>
    </source>
</evidence>
<dbReference type="InterPro" id="IPR017930">
    <property type="entry name" value="Myb_dom"/>
</dbReference>
<dbReference type="InterPro" id="IPR011006">
    <property type="entry name" value="CheY-like_superfamily"/>
</dbReference>
<evidence type="ECO:0008006" key="15">
    <source>
        <dbReference type="Google" id="ProtNLM"/>
    </source>
</evidence>
<evidence type="ECO:0000256" key="8">
    <source>
        <dbReference type="ARBA" id="ARBA00023242"/>
    </source>
</evidence>
<gene>
    <name evidence="13" type="ORF">KP509_03G063700</name>
</gene>
<keyword evidence="7" id="KW-0804">Transcription</keyword>
<dbReference type="InterPro" id="IPR017053">
    <property type="entry name" value="Response_reg_B-typ_pln"/>
</dbReference>
<evidence type="ECO:0000256" key="7">
    <source>
        <dbReference type="ARBA" id="ARBA00023163"/>
    </source>
</evidence>
<evidence type="ECO:0000256" key="3">
    <source>
        <dbReference type="ARBA" id="ARBA00023012"/>
    </source>
</evidence>
<feature type="domain" description="Response regulatory" evidence="11">
    <location>
        <begin position="40"/>
        <end position="155"/>
    </location>
</feature>
<feature type="region of interest" description="Disordered" evidence="10">
    <location>
        <begin position="616"/>
        <end position="663"/>
    </location>
</feature>
<evidence type="ECO:0000256" key="10">
    <source>
        <dbReference type="SAM" id="MobiDB-lite"/>
    </source>
</evidence>
<keyword evidence="3" id="KW-0902">Two-component regulatory system</keyword>
<comment type="subcellular location">
    <subcellularLocation>
        <location evidence="1">Nucleus</location>
    </subcellularLocation>
</comment>
<dbReference type="InterPro" id="IPR045279">
    <property type="entry name" value="ARR-like"/>
</dbReference>
<dbReference type="SUPFAM" id="SSF46689">
    <property type="entry name" value="Homeodomain-like"/>
    <property type="match status" value="1"/>
</dbReference>
<dbReference type="InterPro" id="IPR001789">
    <property type="entry name" value="Sig_transdc_resp-reg_receiver"/>
</dbReference>
<dbReference type="PIRSF" id="PIRSF036392">
    <property type="entry name" value="RR_ARR_type-B"/>
    <property type="match status" value="1"/>
</dbReference>
<feature type="compositionally biased region" description="Basic and acidic residues" evidence="10">
    <location>
        <begin position="170"/>
        <end position="182"/>
    </location>
</feature>
<dbReference type="GO" id="GO:0009736">
    <property type="term" value="P:cytokinin-activated signaling pathway"/>
    <property type="evidence" value="ECO:0007669"/>
    <property type="project" value="InterPro"/>
</dbReference>
<dbReference type="GO" id="GO:0003700">
    <property type="term" value="F:DNA-binding transcription factor activity"/>
    <property type="evidence" value="ECO:0007669"/>
    <property type="project" value="InterPro"/>
</dbReference>
<dbReference type="InterPro" id="IPR009057">
    <property type="entry name" value="Homeodomain-like_sf"/>
</dbReference>
<dbReference type="Pfam" id="PF00072">
    <property type="entry name" value="Response_reg"/>
    <property type="match status" value="1"/>
</dbReference>
<dbReference type="SMART" id="SM00448">
    <property type="entry name" value="REC"/>
    <property type="match status" value="1"/>
</dbReference>
<keyword evidence="2 9" id="KW-0597">Phosphoprotein</keyword>
<dbReference type="InterPro" id="IPR006447">
    <property type="entry name" value="Myb_dom_plants"/>
</dbReference>
<evidence type="ECO:0000256" key="2">
    <source>
        <dbReference type="ARBA" id="ARBA00022553"/>
    </source>
</evidence>